<dbReference type="AlphaFoldDB" id="A0A494TI79"/>
<sequence length="200" mass="22350">METQAPPKNKGGRPKGSKSRPKWLLEELAAAPKRPVGRPKGSAHKPKTFAAFIAEPSVTLPPSEPKPKRSFVWKVSPAKRRKRYSSKKMSAMALTNTPNKRGVPSGMSIKDSIRLKDKALTEAKRIFKIMDKEGLIPDDQMARTALLTAFTMMKEQNTTRDKLACVRTVLEFTKNKPTTKTDITIKTAEDFLNEIAEIDD</sequence>
<dbReference type="OrthoDB" id="7595101at2"/>
<dbReference type="Proteomes" id="UP000276254">
    <property type="component" value="Chromosome"/>
</dbReference>
<feature type="region of interest" description="Disordered" evidence="1">
    <location>
        <begin position="1"/>
        <end position="44"/>
    </location>
</feature>
<evidence type="ECO:0000256" key="1">
    <source>
        <dbReference type="SAM" id="MobiDB-lite"/>
    </source>
</evidence>
<accession>A0A494TI79</accession>
<evidence type="ECO:0000313" key="3">
    <source>
        <dbReference type="Proteomes" id="UP000276254"/>
    </source>
</evidence>
<reference evidence="2 3" key="1">
    <citation type="submission" date="2018-09" db="EMBL/GenBank/DDBJ databases">
        <title>Sphingomonas peninsula sp. nov., isolated from fildes peninsula, Antarctic soil.</title>
        <authorList>
            <person name="Yingchao G."/>
        </authorList>
    </citation>
    <scope>NUCLEOTIDE SEQUENCE [LARGE SCALE GENOMIC DNA]</scope>
    <source>
        <strain evidence="2 3">YZ-8</strain>
    </source>
</reference>
<proteinExistence type="predicted"/>
<name>A0A494TI79_SPHPE</name>
<evidence type="ECO:0000313" key="2">
    <source>
        <dbReference type="EMBL" id="AYJ85536.1"/>
    </source>
</evidence>
<feature type="compositionally biased region" description="Basic residues" evidence="1">
    <location>
        <begin position="10"/>
        <end position="21"/>
    </location>
</feature>
<dbReference type="EMBL" id="CP032829">
    <property type="protein sequence ID" value="AYJ85536.1"/>
    <property type="molecule type" value="Genomic_DNA"/>
</dbReference>
<feature type="compositionally biased region" description="Basic residues" evidence="1">
    <location>
        <begin position="35"/>
        <end position="44"/>
    </location>
</feature>
<dbReference type="RefSeq" id="WP_121152161.1">
    <property type="nucleotide sequence ID" value="NZ_CP032829.1"/>
</dbReference>
<keyword evidence="3" id="KW-1185">Reference proteome</keyword>
<organism evidence="2 3">
    <name type="scientific">Sphingomonas paeninsulae</name>
    <dbReference type="NCBI Taxonomy" id="2319844"/>
    <lineage>
        <taxon>Bacteria</taxon>
        <taxon>Pseudomonadati</taxon>
        <taxon>Pseudomonadota</taxon>
        <taxon>Alphaproteobacteria</taxon>
        <taxon>Sphingomonadales</taxon>
        <taxon>Sphingomonadaceae</taxon>
        <taxon>Sphingomonas</taxon>
    </lineage>
</organism>
<gene>
    <name evidence="2" type="ORF">D3Y57_05505</name>
</gene>
<protein>
    <submittedName>
        <fullName evidence="2">Uncharacterized protein</fullName>
    </submittedName>
</protein>
<dbReference type="KEGG" id="spha:D3Y57_05505"/>